<dbReference type="EMBL" id="UINC01183660">
    <property type="protein sequence ID" value="SVD94525.1"/>
    <property type="molecule type" value="Genomic_DNA"/>
</dbReference>
<gene>
    <name evidence="1" type="ORF">METZ01_LOCUS447379</name>
</gene>
<reference evidence="1" key="1">
    <citation type="submission" date="2018-05" db="EMBL/GenBank/DDBJ databases">
        <authorList>
            <person name="Lanie J.A."/>
            <person name="Ng W.-L."/>
            <person name="Kazmierczak K.M."/>
            <person name="Andrzejewski T.M."/>
            <person name="Davidsen T.M."/>
            <person name="Wayne K.J."/>
            <person name="Tettelin H."/>
            <person name="Glass J.I."/>
            <person name="Rusch D."/>
            <person name="Podicherti R."/>
            <person name="Tsui H.-C.T."/>
            <person name="Winkler M.E."/>
        </authorList>
    </citation>
    <scope>NUCLEOTIDE SEQUENCE</scope>
</reference>
<name>A0A382ZHH4_9ZZZZ</name>
<evidence type="ECO:0008006" key="2">
    <source>
        <dbReference type="Google" id="ProtNLM"/>
    </source>
</evidence>
<sequence>MYNYKAKLLRVVDGDTVDAEIDLGFKIFIKERIRLMGI</sequence>
<dbReference type="Gene3D" id="2.40.50.90">
    <property type="match status" value="1"/>
</dbReference>
<evidence type="ECO:0000313" key="1">
    <source>
        <dbReference type="EMBL" id="SVD94525.1"/>
    </source>
</evidence>
<dbReference type="InterPro" id="IPR035437">
    <property type="entry name" value="SNase_OB-fold_sf"/>
</dbReference>
<proteinExistence type="predicted"/>
<feature type="non-terminal residue" evidence="1">
    <location>
        <position position="1"/>
    </location>
</feature>
<organism evidence="1">
    <name type="scientific">marine metagenome</name>
    <dbReference type="NCBI Taxonomy" id="408172"/>
    <lineage>
        <taxon>unclassified sequences</taxon>
        <taxon>metagenomes</taxon>
        <taxon>ecological metagenomes</taxon>
    </lineage>
</organism>
<feature type="non-terminal residue" evidence="1">
    <location>
        <position position="38"/>
    </location>
</feature>
<dbReference type="AlphaFoldDB" id="A0A382ZHH4"/>
<accession>A0A382ZHH4</accession>
<protein>
    <recommendedName>
        <fullName evidence="2">TNase-like domain-containing protein</fullName>
    </recommendedName>
</protein>